<organism evidence="3 4">
    <name type="scientific">Martelella mediterranea DSM 17316</name>
    <dbReference type="NCBI Taxonomy" id="1122214"/>
    <lineage>
        <taxon>Bacteria</taxon>
        <taxon>Pseudomonadati</taxon>
        <taxon>Pseudomonadota</taxon>
        <taxon>Alphaproteobacteria</taxon>
        <taxon>Hyphomicrobiales</taxon>
        <taxon>Aurantimonadaceae</taxon>
        <taxon>Martelella</taxon>
    </lineage>
</organism>
<dbReference type="STRING" id="1122214.Mame_00646"/>
<dbReference type="RefSeq" id="WP_079920682.1">
    <property type="nucleotide sequence ID" value="NZ_AQWH01000015.1"/>
</dbReference>
<dbReference type="Proteomes" id="UP000191135">
    <property type="component" value="Chromosome"/>
</dbReference>
<feature type="domain" description="DUF2147" evidence="2">
    <location>
        <begin position="27"/>
        <end position="121"/>
    </location>
</feature>
<dbReference type="KEGG" id="mmed:Mame_00646"/>
<dbReference type="PANTHER" id="PTHR36919">
    <property type="entry name" value="BLR1215 PROTEIN"/>
    <property type="match status" value="1"/>
</dbReference>
<keyword evidence="1" id="KW-0732">Signal</keyword>
<dbReference type="OrthoDB" id="9811671at2"/>
<name>A0A1U9YXD0_9HYPH</name>
<dbReference type="Gene3D" id="2.40.128.520">
    <property type="match status" value="1"/>
</dbReference>
<protein>
    <recommendedName>
        <fullName evidence="2">DUF2147 domain-containing protein</fullName>
    </recommendedName>
</protein>
<dbReference type="InterPro" id="IPR019223">
    <property type="entry name" value="DUF2147"/>
</dbReference>
<feature type="chain" id="PRO_5013092541" description="DUF2147 domain-containing protein" evidence="1">
    <location>
        <begin position="23"/>
        <end position="124"/>
    </location>
</feature>
<accession>A0A1U9YXD0</accession>
<evidence type="ECO:0000256" key="1">
    <source>
        <dbReference type="SAM" id="SignalP"/>
    </source>
</evidence>
<feature type="signal peptide" evidence="1">
    <location>
        <begin position="1"/>
        <end position="22"/>
    </location>
</feature>
<dbReference type="EMBL" id="CP020330">
    <property type="protein sequence ID" value="AQZ50022.1"/>
    <property type="molecule type" value="Genomic_DNA"/>
</dbReference>
<evidence type="ECO:0000313" key="4">
    <source>
        <dbReference type="Proteomes" id="UP000191135"/>
    </source>
</evidence>
<sequence length="124" mass="13442" precursor="true">MNRRTSFLLAFPLAAAPGLAEASELAGVWARGDGKARVLVEQCGDDLCATNVWVRPGTRNERVGDTLVMDVDPVGPSRYEGRARDVRRGLTYSMEISLDGAAMETRGCILGKLICRSANWTSLN</sequence>
<evidence type="ECO:0000313" key="3">
    <source>
        <dbReference type="EMBL" id="AQZ50022.1"/>
    </source>
</evidence>
<proteinExistence type="predicted"/>
<keyword evidence="4" id="KW-1185">Reference proteome</keyword>
<dbReference type="eggNOG" id="COG4731">
    <property type="taxonomic scope" value="Bacteria"/>
</dbReference>
<dbReference type="PANTHER" id="PTHR36919:SF2">
    <property type="entry name" value="BLL6627 PROTEIN"/>
    <property type="match status" value="1"/>
</dbReference>
<reference evidence="3 4" key="1">
    <citation type="submission" date="2017-03" db="EMBL/GenBank/DDBJ databases">
        <title>Foreign affairs: Plasmid Transfer between Roseobacters and Rhizobia.</title>
        <authorList>
            <person name="Bartling P."/>
            <person name="Bunk B."/>
            <person name="Overmann J."/>
            <person name="Brinkmann H."/>
            <person name="Petersen J."/>
        </authorList>
    </citation>
    <scope>NUCLEOTIDE SEQUENCE [LARGE SCALE GENOMIC DNA]</scope>
    <source>
        <strain evidence="3 4">MACL11</strain>
    </source>
</reference>
<evidence type="ECO:0000259" key="2">
    <source>
        <dbReference type="Pfam" id="PF09917"/>
    </source>
</evidence>
<gene>
    <name evidence="3" type="ORF">Mame_00646</name>
</gene>
<dbReference type="Pfam" id="PF09917">
    <property type="entry name" value="DUF2147"/>
    <property type="match status" value="1"/>
</dbReference>
<dbReference type="AlphaFoldDB" id="A0A1U9YXD0"/>